<dbReference type="GeneTree" id="ENSGT00940000176879"/>
<dbReference type="Ensembl" id="ENSONIT00000071166.1">
    <property type="protein sequence ID" value="ENSONIP00000072123.1"/>
    <property type="gene ID" value="ENSONIG00000038340.1"/>
</dbReference>
<dbReference type="InterPro" id="IPR009079">
    <property type="entry name" value="4_helix_cytokine-like_core"/>
</dbReference>
<evidence type="ECO:0000313" key="1">
    <source>
        <dbReference type="Ensembl" id="ENSONIP00000072123.1"/>
    </source>
</evidence>
<organism evidence="1 2">
    <name type="scientific">Oreochromis niloticus</name>
    <name type="common">Nile tilapia</name>
    <name type="synonym">Tilapia nilotica</name>
    <dbReference type="NCBI Taxonomy" id="8128"/>
    <lineage>
        <taxon>Eukaryota</taxon>
        <taxon>Metazoa</taxon>
        <taxon>Chordata</taxon>
        <taxon>Craniata</taxon>
        <taxon>Vertebrata</taxon>
        <taxon>Euteleostomi</taxon>
        <taxon>Actinopterygii</taxon>
        <taxon>Neopterygii</taxon>
        <taxon>Teleostei</taxon>
        <taxon>Neoteleostei</taxon>
        <taxon>Acanthomorphata</taxon>
        <taxon>Ovalentaria</taxon>
        <taxon>Cichlomorphae</taxon>
        <taxon>Cichliformes</taxon>
        <taxon>Cichlidae</taxon>
        <taxon>African cichlids</taxon>
        <taxon>Pseudocrenilabrinae</taxon>
        <taxon>Oreochromini</taxon>
        <taxon>Oreochromis</taxon>
    </lineage>
</organism>
<reference evidence="1" key="2">
    <citation type="submission" date="2025-08" db="UniProtKB">
        <authorList>
            <consortium name="Ensembl"/>
        </authorList>
    </citation>
    <scope>IDENTIFICATION</scope>
</reference>
<dbReference type="OMA" id="AACEYED"/>
<accession>A0A669EH16</accession>
<dbReference type="AlphaFoldDB" id="A0A669EH16"/>
<reference evidence="2" key="1">
    <citation type="submission" date="2012-01" db="EMBL/GenBank/DDBJ databases">
        <title>The Genome Sequence of Oreochromis niloticus (Nile Tilapia).</title>
        <authorList>
            <consortium name="Broad Institute Genome Assembly Team"/>
            <consortium name="Broad Institute Sequencing Platform"/>
            <person name="Di Palma F."/>
            <person name="Johnson J."/>
            <person name="Lander E.S."/>
            <person name="Lindblad-Toh K."/>
        </authorList>
    </citation>
    <scope>NUCLEOTIDE SEQUENCE [LARGE SCALE GENOMIC DNA]</scope>
</reference>
<dbReference type="Proteomes" id="UP000005207">
    <property type="component" value="Linkage group LG20"/>
</dbReference>
<dbReference type="Gene3D" id="1.20.1250.10">
    <property type="match status" value="1"/>
</dbReference>
<evidence type="ECO:0000313" key="2">
    <source>
        <dbReference type="Proteomes" id="UP000005207"/>
    </source>
</evidence>
<sequence length="88" mass="10204">MIKVLDVYRSLLRRISEFENCSEFASLLIVLILQDLPVGEEVAIREWEKPYLCHYTLDRLFSFSIFTARVLSVGDPVHHTNGTTQKCM</sequence>
<dbReference type="InParanoid" id="A0A669EH16"/>
<reference evidence="1" key="3">
    <citation type="submission" date="2025-09" db="UniProtKB">
        <authorList>
            <consortium name="Ensembl"/>
        </authorList>
    </citation>
    <scope>IDENTIFICATION</scope>
</reference>
<keyword evidence="2" id="KW-1185">Reference proteome</keyword>
<proteinExistence type="predicted"/>
<name>A0A669EH16_ORENI</name>
<protein>
    <submittedName>
        <fullName evidence="1">Uncharacterized protein</fullName>
    </submittedName>
</protein>